<name>A0A2M4CF40_9DIPT</name>
<protein>
    <submittedName>
        <fullName evidence="1">Putative secreted protein</fullName>
    </submittedName>
</protein>
<organism evidence="1">
    <name type="scientific">Anopheles marajoara</name>
    <dbReference type="NCBI Taxonomy" id="58244"/>
    <lineage>
        <taxon>Eukaryota</taxon>
        <taxon>Metazoa</taxon>
        <taxon>Ecdysozoa</taxon>
        <taxon>Arthropoda</taxon>
        <taxon>Hexapoda</taxon>
        <taxon>Insecta</taxon>
        <taxon>Pterygota</taxon>
        <taxon>Neoptera</taxon>
        <taxon>Endopterygota</taxon>
        <taxon>Diptera</taxon>
        <taxon>Nematocera</taxon>
        <taxon>Culicoidea</taxon>
        <taxon>Culicidae</taxon>
        <taxon>Anophelinae</taxon>
        <taxon>Anopheles</taxon>
    </lineage>
</organism>
<proteinExistence type="predicted"/>
<evidence type="ECO:0000313" key="1">
    <source>
        <dbReference type="EMBL" id="MBW63956.1"/>
    </source>
</evidence>
<reference evidence="1" key="1">
    <citation type="submission" date="2018-01" db="EMBL/GenBank/DDBJ databases">
        <title>An insight into the sialome of Amazonian anophelines.</title>
        <authorList>
            <person name="Ribeiro J.M."/>
            <person name="Scarpassa V."/>
            <person name="Calvo E."/>
        </authorList>
    </citation>
    <scope>NUCLEOTIDE SEQUENCE</scope>
    <source>
        <tissue evidence="1">Salivary glands</tissue>
    </source>
</reference>
<accession>A0A2M4CF40</accession>
<dbReference type="EMBL" id="GGFJ01014815">
    <property type="protein sequence ID" value="MBW63956.1"/>
    <property type="molecule type" value="Transcribed_RNA"/>
</dbReference>
<dbReference type="AlphaFoldDB" id="A0A2M4CF40"/>
<sequence>MYACLRLECCITDLCLFPCVSVTQMIRATNWPPTNRPDRCHSSGHWPGVVNDFDGNYGKRLRYRIFV</sequence>